<accession>A0A8H3IUG6</accession>
<dbReference type="EMBL" id="CAJPDT010000067">
    <property type="protein sequence ID" value="CAF9932753.1"/>
    <property type="molecule type" value="Genomic_DNA"/>
</dbReference>
<feature type="region of interest" description="Disordered" evidence="1">
    <location>
        <begin position="251"/>
        <end position="277"/>
    </location>
</feature>
<evidence type="ECO:0000256" key="2">
    <source>
        <dbReference type="SAM" id="Phobius"/>
    </source>
</evidence>
<sequence length="334" mass="36987">MASIIVSISVIADVYMVTTTQIPSNNVESTHTPHSKTTTKTPAPKSHSTSRRKTTSRKPASIGTSTTITTPLPSYSITYLANPDPQPQTYSAYLTNTPSLVLPTTSPTTIPLLHTPTSHPHWPPHLLAALIIATLLSALALLLILAIVHRLHASRRRKIAQLEHGPGIDEPPLRRGRSRNASRSRHNRTRALSSSYAQQHRSTSNSNQHNHQHNHHHNNHNHNHNAPSRHWLFSPFIFPLRHLRPFFTLFPIKKTNPDPNQTKPPPQPQSQPQPEKPRRIAGLEAIEPGPAVLRSLYESALDGSRAAVVGVGGRESGRGKGGFEREWGWGWGWG</sequence>
<feature type="compositionally biased region" description="Polar residues" evidence="1">
    <location>
        <begin position="192"/>
        <end position="203"/>
    </location>
</feature>
<name>A0A8H3IUG6_9LECA</name>
<feature type="region of interest" description="Disordered" evidence="1">
    <location>
        <begin position="162"/>
        <end position="226"/>
    </location>
</feature>
<feature type="compositionally biased region" description="Basic residues" evidence="1">
    <location>
        <begin position="174"/>
        <end position="189"/>
    </location>
</feature>
<feature type="compositionally biased region" description="Low complexity" evidence="1">
    <location>
        <begin position="29"/>
        <end position="47"/>
    </location>
</feature>
<feature type="region of interest" description="Disordered" evidence="1">
    <location>
        <begin position="24"/>
        <end position="68"/>
    </location>
</feature>
<feature type="compositionally biased region" description="Basic residues" evidence="1">
    <location>
        <begin position="210"/>
        <end position="223"/>
    </location>
</feature>
<evidence type="ECO:0000256" key="1">
    <source>
        <dbReference type="SAM" id="MobiDB-lite"/>
    </source>
</evidence>
<keyword evidence="2" id="KW-0472">Membrane</keyword>
<keyword evidence="4" id="KW-1185">Reference proteome</keyword>
<proteinExistence type="predicted"/>
<keyword evidence="2" id="KW-1133">Transmembrane helix</keyword>
<dbReference type="AlphaFoldDB" id="A0A8H3IUG6"/>
<dbReference type="Proteomes" id="UP000664534">
    <property type="component" value="Unassembled WGS sequence"/>
</dbReference>
<evidence type="ECO:0000313" key="4">
    <source>
        <dbReference type="Proteomes" id="UP000664534"/>
    </source>
</evidence>
<keyword evidence="2" id="KW-0812">Transmembrane</keyword>
<comment type="caution">
    <text evidence="3">The sequence shown here is derived from an EMBL/GenBank/DDBJ whole genome shotgun (WGS) entry which is preliminary data.</text>
</comment>
<evidence type="ECO:0000313" key="3">
    <source>
        <dbReference type="EMBL" id="CAF9932753.1"/>
    </source>
</evidence>
<protein>
    <submittedName>
        <fullName evidence="3">Uncharacterized protein</fullName>
    </submittedName>
</protein>
<gene>
    <name evidence="3" type="ORF">IMSHALPRED_008974</name>
</gene>
<reference evidence="3" key="1">
    <citation type="submission" date="2021-03" db="EMBL/GenBank/DDBJ databases">
        <authorList>
            <person name="Tagirdzhanova G."/>
        </authorList>
    </citation>
    <scope>NUCLEOTIDE SEQUENCE</scope>
</reference>
<organism evidence="3 4">
    <name type="scientific">Imshaugia aleurites</name>
    <dbReference type="NCBI Taxonomy" id="172621"/>
    <lineage>
        <taxon>Eukaryota</taxon>
        <taxon>Fungi</taxon>
        <taxon>Dikarya</taxon>
        <taxon>Ascomycota</taxon>
        <taxon>Pezizomycotina</taxon>
        <taxon>Lecanoromycetes</taxon>
        <taxon>OSLEUM clade</taxon>
        <taxon>Lecanoromycetidae</taxon>
        <taxon>Lecanorales</taxon>
        <taxon>Lecanorineae</taxon>
        <taxon>Parmeliaceae</taxon>
        <taxon>Imshaugia</taxon>
    </lineage>
</organism>
<feature type="compositionally biased region" description="Pro residues" evidence="1">
    <location>
        <begin position="262"/>
        <end position="271"/>
    </location>
</feature>
<feature type="transmembrane region" description="Helical" evidence="2">
    <location>
        <begin position="126"/>
        <end position="148"/>
    </location>
</feature>